<evidence type="ECO:0000313" key="2">
    <source>
        <dbReference type="Proteomes" id="UP000019483"/>
    </source>
</evidence>
<dbReference type="STRING" id="1090322.MettiDRAFT_0492"/>
<protein>
    <submittedName>
        <fullName evidence="1">Uncharacterized protein</fullName>
    </submittedName>
</protein>
<reference evidence="1 2" key="1">
    <citation type="submission" date="2013-08" db="EMBL/GenBank/DDBJ databases">
        <authorList>
            <consortium name="DOE Joint Genome Institute"/>
            <person name="Eisen J."/>
            <person name="Huntemann M."/>
            <person name="Han J."/>
            <person name="Chen A."/>
            <person name="Kyrpides N."/>
            <person name="Mavromatis K."/>
            <person name="Markowitz V."/>
            <person name="Palaniappan K."/>
            <person name="Ivanova N."/>
            <person name="Schaumberg A."/>
            <person name="Pati A."/>
            <person name="Liolios K."/>
            <person name="Nordberg H.P."/>
            <person name="Cantor M.N."/>
            <person name="Hua S.X."/>
            <person name="Woyke T."/>
        </authorList>
    </citation>
    <scope>NUCLEOTIDE SEQUENCE [LARGE SCALE GENOMIC DNA]</scope>
    <source>
        <strain evidence="1 2">DSM 2278</strain>
    </source>
</reference>
<gene>
    <name evidence="1" type="ORF">MettiDRAFT_0492</name>
</gene>
<dbReference type="AlphaFoldDB" id="W9DTU5"/>
<name>W9DTU5_METTI</name>
<dbReference type="EMBL" id="AZAJ01000001">
    <property type="protein sequence ID" value="ETA67082.1"/>
    <property type="molecule type" value="Genomic_DNA"/>
</dbReference>
<evidence type="ECO:0000313" key="1">
    <source>
        <dbReference type="EMBL" id="ETA67082.1"/>
    </source>
</evidence>
<keyword evidence="2" id="KW-1185">Reference proteome</keyword>
<accession>W9DTU5</accession>
<sequence>MEPEKYYNSMIYKVVYKVGAYPNIKYFKIYKKSASINHKNEYMYEKDTLNRKYTHYGEY</sequence>
<organism evidence="1 2">
    <name type="scientific">Methanolobus tindarius DSM 2278</name>
    <dbReference type="NCBI Taxonomy" id="1090322"/>
    <lineage>
        <taxon>Archaea</taxon>
        <taxon>Methanobacteriati</taxon>
        <taxon>Methanobacteriota</taxon>
        <taxon>Stenosarchaea group</taxon>
        <taxon>Methanomicrobia</taxon>
        <taxon>Methanosarcinales</taxon>
        <taxon>Methanosarcinaceae</taxon>
        <taxon>Methanolobus</taxon>
    </lineage>
</organism>
<proteinExistence type="predicted"/>
<comment type="caution">
    <text evidence="1">The sequence shown here is derived from an EMBL/GenBank/DDBJ whole genome shotgun (WGS) entry which is preliminary data.</text>
</comment>
<dbReference type="Proteomes" id="UP000019483">
    <property type="component" value="Unassembled WGS sequence"/>
</dbReference>